<dbReference type="AlphaFoldDB" id="A0A4Z2IJJ4"/>
<organism evidence="2 3">
    <name type="scientific">Liparis tanakae</name>
    <name type="common">Tanaka's snailfish</name>
    <dbReference type="NCBI Taxonomy" id="230148"/>
    <lineage>
        <taxon>Eukaryota</taxon>
        <taxon>Metazoa</taxon>
        <taxon>Chordata</taxon>
        <taxon>Craniata</taxon>
        <taxon>Vertebrata</taxon>
        <taxon>Euteleostomi</taxon>
        <taxon>Actinopterygii</taxon>
        <taxon>Neopterygii</taxon>
        <taxon>Teleostei</taxon>
        <taxon>Neoteleostei</taxon>
        <taxon>Acanthomorphata</taxon>
        <taxon>Eupercaria</taxon>
        <taxon>Perciformes</taxon>
        <taxon>Cottioidei</taxon>
        <taxon>Cottales</taxon>
        <taxon>Liparidae</taxon>
        <taxon>Liparis</taxon>
    </lineage>
</organism>
<evidence type="ECO:0000313" key="2">
    <source>
        <dbReference type="EMBL" id="TNN78046.1"/>
    </source>
</evidence>
<sequence>MRRGKEGRRGGGEEGRRGGGEGRSSGGFSKLGAQGEALPPSVLHYVHFSPSPSPMSSLFSNRQSADEITRSRFSPGCVKT</sequence>
<dbReference type="EMBL" id="SRLO01000077">
    <property type="protein sequence ID" value="TNN78046.1"/>
    <property type="molecule type" value="Genomic_DNA"/>
</dbReference>
<reference evidence="2 3" key="1">
    <citation type="submission" date="2019-03" db="EMBL/GenBank/DDBJ databases">
        <title>First draft genome of Liparis tanakae, snailfish: a comprehensive survey of snailfish specific genes.</title>
        <authorList>
            <person name="Kim W."/>
            <person name="Song I."/>
            <person name="Jeong J.-H."/>
            <person name="Kim D."/>
            <person name="Kim S."/>
            <person name="Ryu S."/>
            <person name="Song J.Y."/>
            <person name="Lee S.K."/>
        </authorList>
    </citation>
    <scope>NUCLEOTIDE SEQUENCE [LARGE SCALE GENOMIC DNA]</scope>
    <source>
        <tissue evidence="2">Muscle</tissue>
    </source>
</reference>
<proteinExistence type="predicted"/>
<evidence type="ECO:0000256" key="1">
    <source>
        <dbReference type="SAM" id="MobiDB-lite"/>
    </source>
</evidence>
<feature type="region of interest" description="Disordered" evidence="1">
    <location>
        <begin position="1"/>
        <end position="35"/>
    </location>
</feature>
<dbReference type="Proteomes" id="UP000314294">
    <property type="component" value="Unassembled WGS sequence"/>
</dbReference>
<feature type="compositionally biased region" description="Basic and acidic residues" evidence="1">
    <location>
        <begin position="7"/>
        <end position="20"/>
    </location>
</feature>
<keyword evidence="3" id="KW-1185">Reference proteome</keyword>
<accession>A0A4Z2IJJ4</accession>
<comment type="caution">
    <text evidence="2">The sequence shown here is derived from an EMBL/GenBank/DDBJ whole genome shotgun (WGS) entry which is preliminary data.</text>
</comment>
<feature type="region of interest" description="Disordered" evidence="1">
    <location>
        <begin position="49"/>
        <end position="80"/>
    </location>
</feature>
<name>A0A4Z2IJJ4_9TELE</name>
<protein>
    <submittedName>
        <fullName evidence="2">Uncharacterized protein</fullName>
    </submittedName>
</protein>
<evidence type="ECO:0000313" key="3">
    <source>
        <dbReference type="Proteomes" id="UP000314294"/>
    </source>
</evidence>
<gene>
    <name evidence="2" type="ORF">EYF80_011800</name>
</gene>